<dbReference type="AlphaFoldDB" id="A0A015KF70"/>
<evidence type="ECO:0000259" key="5">
    <source>
        <dbReference type="Pfam" id="PF20147"/>
    </source>
</evidence>
<dbReference type="Proteomes" id="UP000022910">
    <property type="component" value="Unassembled WGS sequence"/>
</dbReference>
<evidence type="ECO:0000313" key="7">
    <source>
        <dbReference type="Proteomes" id="UP000022910"/>
    </source>
</evidence>
<feature type="region of interest" description="Disordered" evidence="4">
    <location>
        <begin position="165"/>
        <end position="191"/>
    </location>
</feature>
<keyword evidence="3" id="KW-0964">Secreted</keyword>
<organism evidence="6 7">
    <name type="scientific">Rhizophagus irregularis (strain DAOM 197198w)</name>
    <name type="common">Glomus intraradices</name>
    <dbReference type="NCBI Taxonomy" id="1432141"/>
    <lineage>
        <taxon>Eukaryota</taxon>
        <taxon>Fungi</taxon>
        <taxon>Fungi incertae sedis</taxon>
        <taxon>Mucoromycota</taxon>
        <taxon>Glomeromycotina</taxon>
        <taxon>Glomeromycetes</taxon>
        <taxon>Glomerales</taxon>
        <taxon>Glomeraceae</taxon>
        <taxon>Rhizophagus</taxon>
    </lineage>
</organism>
<feature type="domain" description="Crinkler effector protein N-terminal" evidence="5">
    <location>
        <begin position="16"/>
        <end position="126"/>
    </location>
</feature>
<reference evidence="6 7" key="1">
    <citation type="submission" date="2014-02" db="EMBL/GenBank/DDBJ databases">
        <title>Single nucleus genome sequencing reveals high similarity among nuclei of an endomycorrhizal fungus.</title>
        <authorList>
            <person name="Lin K."/>
            <person name="Geurts R."/>
            <person name="Zhang Z."/>
            <person name="Limpens E."/>
            <person name="Saunders D.G."/>
            <person name="Mu D."/>
            <person name="Pang E."/>
            <person name="Cao H."/>
            <person name="Cha H."/>
            <person name="Lin T."/>
            <person name="Zhou Q."/>
            <person name="Shang Y."/>
            <person name="Li Y."/>
            <person name="Ivanov S."/>
            <person name="Sharma T."/>
            <person name="Velzen R.V."/>
            <person name="Ruijter N.D."/>
            <person name="Aanen D.K."/>
            <person name="Win J."/>
            <person name="Kamoun S."/>
            <person name="Bisseling T."/>
            <person name="Huang S."/>
        </authorList>
    </citation>
    <scope>NUCLEOTIDE SEQUENCE [LARGE SCALE GENOMIC DNA]</scope>
    <source>
        <strain evidence="7">DAOM197198w</strain>
    </source>
</reference>
<evidence type="ECO:0000256" key="3">
    <source>
        <dbReference type="ARBA" id="ARBA00022525"/>
    </source>
</evidence>
<dbReference type="GO" id="GO:0043657">
    <property type="term" value="C:host cell"/>
    <property type="evidence" value="ECO:0007669"/>
    <property type="project" value="UniProtKB-SubCell"/>
</dbReference>
<evidence type="ECO:0000256" key="1">
    <source>
        <dbReference type="ARBA" id="ARBA00004340"/>
    </source>
</evidence>
<dbReference type="EMBL" id="JEMT01009322">
    <property type="protein sequence ID" value="EXX78270.1"/>
    <property type="molecule type" value="Genomic_DNA"/>
</dbReference>
<dbReference type="InterPro" id="IPR045379">
    <property type="entry name" value="Crinkler_N"/>
</dbReference>
<dbReference type="OrthoDB" id="3168051at2759"/>
<gene>
    <name evidence="6" type="ORF">RirG_016540</name>
</gene>
<evidence type="ECO:0000313" key="6">
    <source>
        <dbReference type="EMBL" id="EXX78270.1"/>
    </source>
</evidence>
<name>A0A015KF70_RHIIW</name>
<comment type="subcellular location">
    <subcellularLocation>
        <location evidence="1">Host cell</location>
    </subcellularLocation>
    <subcellularLocation>
        <location evidence="2">Secreted</location>
    </subcellularLocation>
</comment>
<evidence type="ECO:0000256" key="2">
    <source>
        <dbReference type="ARBA" id="ARBA00004613"/>
    </source>
</evidence>
<accession>A0A015KF70</accession>
<dbReference type="HOGENOM" id="CLU_1422106_0_0_1"/>
<keyword evidence="7" id="KW-1185">Reference proteome</keyword>
<comment type="caution">
    <text evidence="6">The sequence shown here is derived from an EMBL/GenBank/DDBJ whole genome shotgun (WGS) entry which is preliminary data.</text>
</comment>
<dbReference type="GO" id="GO:0005576">
    <property type="term" value="C:extracellular region"/>
    <property type="evidence" value="ECO:0007669"/>
    <property type="project" value="UniProtKB-SubCell"/>
</dbReference>
<evidence type="ECO:0000256" key="4">
    <source>
        <dbReference type="SAM" id="MobiDB-lite"/>
    </source>
</evidence>
<protein>
    <recommendedName>
        <fullName evidence="5">Crinkler effector protein N-terminal domain-containing protein</fullName>
    </recommendedName>
</protein>
<sequence length="191" mass="21735">MGLDMYEETTEETTEITLNCIAKERGSEGIFSIDIGKDELVSALKHRIEGMYTNTYADYDPFDILIWRVDDVDISDEKITELQENLSPNAVERVLGDNVERLSSWDRIGKKFSNQFSTGVIHVIAQGWCVACDKGYNSLKSHQESDVHKDNAHLHVSYNSGDITPFEEEEFVDDNGDEDEEDEELSNDMNL</sequence>
<proteinExistence type="predicted"/>
<dbReference type="Pfam" id="PF20147">
    <property type="entry name" value="Crinkler"/>
    <property type="match status" value="1"/>
</dbReference>